<keyword evidence="3" id="KW-1185">Reference proteome</keyword>
<gene>
    <name evidence="2" type="ORF">D187_000114</name>
</gene>
<feature type="signal peptide" evidence="1">
    <location>
        <begin position="1"/>
        <end position="20"/>
    </location>
</feature>
<dbReference type="AlphaFoldDB" id="S9PQE2"/>
<protein>
    <submittedName>
        <fullName evidence="2">Uncharacterized protein</fullName>
    </submittedName>
</protein>
<dbReference type="EMBL" id="ANAH02000001">
    <property type="protein sequence ID" value="EPX64692.1"/>
    <property type="molecule type" value="Genomic_DNA"/>
</dbReference>
<accession>S9PQE2</accession>
<reference evidence="2" key="1">
    <citation type="submission" date="2013-05" db="EMBL/GenBank/DDBJ databases">
        <title>Genome assembly of Cystobacter fuscus DSM 2262.</title>
        <authorList>
            <person name="Sharma G."/>
            <person name="Khatri I."/>
            <person name="Kaur C."/>
            <person name="Mayilraj S."/>
            <person name="Subramanian S."/>
        </authorList>
    </citation>
    <scope>NUCLEOTIDE SEQUENCE [LARGE SCALE GENOMIC DNA]</scope>
    <source>
        <strain evidence="2">DSM 2262</strain>
    </source>
</reference>
<evidence type="ECO:0000313" key="2">
    <source>
        <dbReference type="EMBL" id="EPX64692.1"/>
    </source>
</evidence>
<evidence type="ECO:0000313" key="3">
    <source>
        <dbReference type="Proteomes" id="UP000011682"/>
    </source>
</evidence>
<organism evidence="2 3">
    <name type="scientific">Cystobacter fuscus (strain ATCC 25194 / DSM 2262 / NBRC 100088 / M29)</name>
    <dbReference type="NCBI Taxonomy" id="1242864"/>
    <lineage>
        <taxon>Bacteria</taxon>
        <taxon>Pseudomonadati</taxon>
        <taxon>Myxococcota</taxon>
        <taxon>Myxococcia</taxon>
        <taxon>Myxococcales</taxon>
        <taxon>Cystobacterineae</taxon>
        <taxon>Archangiaceae</taxon>
        <taxon>Cystobacter</taxon>
    </lineage>
</organism>
<keyword evidence="1" id="KW-0732">Signal</keyword>
<name>S9PQE2_CYSF2</name>
<dbReference type="Proteomes" id="UP000011682">
    <property type="component" value="Unassembled WGS sequence"/>
</dbReference>
<dbReference type="eggNOG" id="COG2885">
    <property type="taxonomic scope" value="Bacteria"/>
</dbReference>
<feature type="chain" id="PRO_5004554368" evidence="1">
    <location>
        <begin position="21"/>
        <end position="163"/>
    </location>
</feature>
<comment type="caution">
    <text evidence="2">The sequence shown here is derived from an EMBL/GenBank/DDBJ whole genome shotgun (WGS) entry which is preliminary data.</text>
</comment>
<sequence>MRDVRLVLVAALLLASVSFAQPAGLPVFDLERLELNPSGKGSLVLGSGELLPRGGFRLSVAGHYERNPLVFYLDGVRKGALVSDRAMAHVLLAWAPLRWLELNAQLPLVAWQRGDDLRTEQLGTPATTGLGTPVFRVLLGVAFGRTELASNVARFNDEGNPRS</sequence>
<evidence type="ECO:0000256" key="1">
    <source>
        <dbReference type="SAM" id="SignalP"/>
    </source>
</evidence>
<proteinExistence type="predicted"/>